<dbReference type="RefSeq" id="WP_145084836.1">
    <property type="nucleotide sequence ID" value="NZ_CP036274.1"/>
</dbReference>
<dbReference type="Proteomes" id="UP000315017">
    <property type="component" value="Chromosome"/>
</dbReference>
<evidence type="ECO:0000259" key="1">
    <source>
        <dbReference type="Pfam" id="PF05685"/>
    </source>
</evidence>
<dbReference type="PANTHER" id="PTHR34107">
    <property type="entry name" value="SLL0198 PROTEIN-RELATED"/>
    <property type="match status" value="1"/>
</dbReference>
<dbReference type="CDD" id="cd06260">
    <property type="entry name" value="DUF820-like"/>
    <property type="match status" value="1"/>
</dbReference>
<dbReference type="InterPro" id="IPR012296">
    <property type="entry name" value="Nuclease_put_TT1808"/>
</dbReference>
<dbReference type="AlphaFoldDB" id="A0A517Y5U8"/>
<dbReference type="Gene3D" id="3.90.1570.10">
    <property type="entry name" value="tt1808, chain A"/>
    <property type="match status" value="1"/>
</dbReference>
<accession>A0A517Y5U8</accession>
<dbReference type="InterPro" id="IPR008538">
    <property type="entry name" value="Uma2"/>
</dbReference>
<dbReference type="Pfam" id="PF05685">
    <property type="entry name" value="Uma2"/>
    <property type="match status" value="1"/>
</dbReference>
<evidence type="ECO:0000313" key="3">
    <source>
        <dbReference type="Proteomes" id="UP000315017"/>
    </source>
</evidence>
<name>A0A517Y5U8_9BACT</name>
<organism evidence="2 3">
    <name type="scientific">Anatilimnocola aggregata</name>
    <dbReference type="NCBI Taxonomy" id="2528021"/>
    <lineage>
        <taxon>Bacteria</taxon>
        <taxon>Pseudomonadati</taxon>
        <taxon>Planctomycetota</taxon>
        <taxon>Planctomycetia</taxon>
        <taxon>Pirellulales</taxon>
        <taxon>Pirellulaceae</taxon>
        <taxon>Anatilimnocola</taxon>
    </lineage>
</organism>
<proteinExistence type="predicted"/>
<sequence length="190" mass="21039">MPTVSSTSAKLLTMGEFIAIPAGSMPFELVLGRAVEMNVPAPTHGKCCSNISRAMGRYLDQYDLGHLTSEAGVITHRDPDSIRPPDVAFFSYAKMPRGDLPEGYWPVSPELVFEVRSQYDRWVEIVAKVGEFLSAGILVVAVLDPQERKLHVYSADRPTQILAEADVFQVTEFLPDILPNCTLAVRDFLK</sequence>
<evidence type="ECO:0000313" key="2">
    <source>
        <dbReference type="EMBL" id="QDU25613.1"/>
    </source>
</evidence>
<dbReference type="EMBL" id="CP036274">
    <property type="protein sequence ID" value="QDU25613.1"/>
    <property type="molecule type" value="Genomic_DNA"/>
</dbReference>
<keyword evidence="3" id="KW-1185">Reference proteome</keyword>
<gene>
    <name evidence="2" type="ORF">ETAA8_06830</name>
</gene>
<dbReference type="KEGG" id="aagg:ETAA8_06830"/>
<dbReference type="PANTHER" id="PTHR34107:SF1">
    <property type="entry name" value="SLL0198 PROTEIN"/>
    <property type="match status" value="1"/>
</dbReference>
<reference evidence="2 3" key="1">
    <citation type="submission" date="2019-02" db="EMBL/GenBank/DDBJ databases">
        <title>Deep-cultivation of Planctomycetes and their phenomic and genomic characterization uncovers novel biology.</title>
        <authorList>
            <person name="Wiegand S."/>
            <person name="Jogler M."/>
            <person name="Boedeker C."/>
            <person name="Pinto D."/>
            <person name="Vollmers J."/>
            <person name="Rivas-Marin E."/>
            <person name="Kohn T."/>
            <person name="Peeters S.H."/>
            <person name="Heuer A."/>
            <person name="Rast P."/>
            <person name="Oberbeckmann S."/>
            <person name="Bunk B."/>
            <person name="Jeske O."/>
            <person name="Meyerdierks A."/>
            <person name="Storesund J.E."/>
            <person name="Kallscheuer N."/>
            <person name="Luecker S."/>
            <person name="Lage O.M."/>
            <person name="Pohl T."/>
            <person name="Merkel B.J."/>
            <person name="Hornburger P."/>
            <person name="Mueller R.-W."/>
            <person name="Bruemmer F."/>
            <person name="Labrenz M."/>
            <person name="Spormann A.M."/>
            <person name="Op den Camp H."/>
            <person name="Overmann J."/>
            <person name="Amann R."/>
            <person name="Jetten M.S.M."/>
            <person name="Mascher T."/>
            <person name="Medema M.H."/>
            <person name="Devos D.P."/>
            <person name="Kaster A.-K."/>
            <person name="Ovreas L."/>
            <person name="Rohde M."/>
            <person name="Galperin M.Y."/>
            <person name="Jogler C."/>
        </authorList>
    </citation>
    <scope>NUCLEOTIDE SEQUENCE [LARGE SCALE GENOMIC DNA]</scope>
    <source>
        <strain evidence="2 3">ETA_A8</strain>
    </source>
</reference>
<dbReference type="OrthoDB" id="274259at2"/>
<feature type="domain" description="Putative restriction endonuclease" evidence="1">
    <location>
        <begin position="17"/>
        <end position="177"/>
    </location>
</feature>
<dbReference type="SUPFAM" id="SSF52980">
    <property type="entry name" value="Restriction endonuclease-like"/>
    <property type="match status" value="1"/>
</dbReference>
<dbReference type="InterPro" id="IPR011335">
    <property type="entry name" value="Restrct_endonuc-II-like"/>
</dbReference>
<protein>
    <recommendedName>
        <fullName evidence="1">Putative restriction endonuclease domain-containing protein</fullName>
    </recommendedName>
</protein>